<dbReference type="CDD" id="cd07185">
    <property type="entry name" value="OmpA_C-like"/>
    <property type="match status" value="1"/>
</dbReference>
<dbReference type="InterPro" id="IPR027385">
    <property type="entry name" value="Beta-barrel_OMP"/>
</dbReference>
<keyword evidence="3" id="KW-1134">Transmembrane beta strand</keyword>
<keyword evidence="4" id="KW-0812">Transmembrane</keyword>
<dbReference type="Gene3D" id="2.40.160.20">
    <property type="match status" value="1"/>
</dbReference>
<comment type="caution">
    <text evidence="13">The sequence shown here is derived from an EMBL/GenBank/DDBJ whole genome shotgun (WGS) entry which is preliminary data.</text>
</comment>
<keyword evidence="6" id="KW-0406">Ion transport</keyword>
<organism evidence="13 14">
    <name type="scientific">Vibrio genomosp. F10 str. ZF-129</name>
    <dbReference type="NCBI Taxonomy" id="1187848"/>
    <lineage>
        <taxon>Bacteria</taxon>
        <taxon>Pseudomonadati</taxon>
        <taxon>Pseudomonadota</taxon>
        <taxon>Gammaproteobacteria</taxon>
        <taxon>Vibrionales</taxon>
        <taxon>Vibrionaceae</taxon>
        <taxon>Vibrio</taxon>
    </lineage>
</organism>
<comment type="subcellular location">
    <subcellularLocation>
        <location evidence="1">Cell outer membrane</location>
        <topology evidence="1">Multi-pass membrane protein</topology>
    </subcellularLocation>
</comment>
<dbReference type="AlphaFoldDB" id="A0A1E5BH41"/>
<dbReference type="InterPro" id="IPR011250">
    <property type="entry name" value="OMP/PagP_B-barrel"/>
</dbReference>
<dbReference type="Gene3D" id="3.30.1330.60">
    <property type="entry name" value="OmpA-like domain"/>
    <property type="match status" value="1"/>
</dbReference>
<proteinExistence type="predicted"/>
<evidence type="ECO:0000256" key="1">
    <source>
        <dbReference type="ARBA" id="ARBA00004571"/>
    </source>
</evidence>
<keyword evidence="5 11" id="KW-0732">Signal</keyword>
<evidence type="ECO:0000256" key="7">
    <source>
        <dbReference type="ARBA" id="ARBA00023114"/>
    </source>
</evidence>
<reference evidence="13 14" key="1">
    <citation type="journal article" date="2012" name="Science">
        <title>Ecological populations of bacteria act as socially cohesive units of antibiotic production and resistance.</title>
        <authorList>
            <person name="Cordero O.X."/>
            <person name="Wildschutte H."/>
            <person name="Kirkup B."/>
            <person name="Proehl S."/>
            <person name="Ngo L."/>
            <person name="Hussain F."/>
            <person name="Le Roux F."/>
            <person name="Mincer T."/>
            <person name="Polz M.F."/>
        </authorList>
    </citation>
    <scope>NUCLEOTIDE SEQUENCE [LARGE SCALE GENOMIC DNA]</scope>
    <source>
        <strain evidence="13 14">ZF-129</strain>
    </source>
</reference>
<dbReference type="EMBL" id="AJYQ02000082">
    <property type="protein sequence ID" value="OEE34993.1"/>
    <property type="molecule type" value="Genomic_DNA"/>
</dbReference>
<evidence type="ECO:0000313" key="13">
    <source>
        <dbReference type="EMBL" id="OEE34993.1"/>
    </source>
</evidence>
<feature type="domain" description="OmpA-like" evidence="12">
    <location>
        <begin position="221"/>
        <end position="337"/>
    </location>
</feature>
<sequence>MRTLRNVLLVTLITNSSLAFSSNELGDLIFGAEVGYSSINDQCSISCDASSPSMGLLLGYQLSDLVAIEGTYLNEPSYKLDGNSVSSQTGLFGLRFSQPLGDEIYGFVSPGIYFTDMKIHNADLNSNSYSSGYIEAGLGTTLSKNLSIEGKYRYRARDDISGFGDSDNSSFSIALRYTFGNDIEDSRQLISENHSKGVHGNNSNVLYAYNNDPSEEKIVVEQFSFSESNVDGLFFDTGKSTVIDSDSFIKKISQFDPKSVKKVIVVGHTDNIGTSKDNLTLSKERAASVRDLLLKMNFLDSQIEIYGVGQDHPIASNASDSGRSENRRVDLTMYIYD</sequence>
<accession>A0A1E5BH41</accession>
<evidence type="ECO:0000256" key="3">
    <source>
        <dbReference type="ARBA" id="ARBA00022452"/>
    </source>
</evidence>
<dbReference type="STRING" id="1187848.A1QO_06300"/>
<dbReference type="InterPro" id="IPR036737">
    <property type="entry name" value="OmpA-like_sf"/>
</dbReference>
<dbReference type="SUPFAM" id="SSF56925">
    <property type="entry name" value="OMPA-like"/>
    <property type="match status" value="1"/>
</dbReference>
<keyword evidence="7" id="KW-0626">Porin</keyword>
<dbReference type="InterPro" id="IPR006664">
    <property type="entry name" value="OMP_bac"/>
</dbReference>
<feature type="signal peptide" evidence="11">
    <location>
        <begin position="1"/>
        <end position="21"/>
    </location>
</feature>
<dbReference type="Pfam" id="PF13505">
    <property type="entry name" value="OMP_b-brl"/>
    <property type="match status" value="1"/>
</dbReference>
<dbReference type="Proteomes" id="UP000094741">
    <property type="component" value="Unassembled WGS sequence"/>
</dbReference>
<evidence type="ECO:0000313" key="14">
    <source>
        <dbReference type="Proteomes" id="UP000094741"/>
    </source>
</evidence>
<name>A0A1E5BH41_9VIBR</name>
<evidence type="ECO:0000256" key="5">
    <source>
        <dbReference type="ARBA" id="ARBA00022729"/>
    </source>
</evidence>
<dbReference type="PANTHER" id="PTHR30329">
    <property type="entry name" value="STATOR ELEMENT OF FLAGELLAR MOTOR COMPLEX"/>
    <property type="match status" value="1"/>
</dbReference>
<evidence type="ECO:0000256" key="10">
    <source>
        <dbReference type="PROSITE-ProRule" id="PRU00473"/>
    </source>
</evidence>
<evidence type="ECO:0000256" key="9">
    <source>
        <dbReference type="ARBA" id="ARBA00023237"/>
    </source>
</evidence>
<feature type="chain" id="PRO_5009171603" description="OmpA-like domain-containing protein" evidence="11">
    <location>
        <begin position="22"/>
        <end position="337"/>
    </location>
</feature>
<keyword evidence="2" id="KW-0813">Transport</keyword>
<dbReference type="GO" id="GO:0006811">
    <property type="term" value="P:monoatomic ion transport"/>
    <property type="evidence" value="ECO:0007669"/>
    <property type="project" value="UniProtKB-KW"/>
</dbReference>
<dbReference type="OrthoDB" id="6905929at2"/>
<dbReference type="RefSeq" id="WP_017041582.1">
    <property type="nucleotide sequence ID" value="NZ_AJYQ02000082.1"/>
</dbReference>
<dbReference type="PROSITE" id="PS51123">
    <property type="entry name" value="OMPA_2"/>
    <property type="match status" value="1"/>
</dbReference>
<dbReference type="GO" id="GO:0015288">
    <property type="term" value="F:porin activity"/>
    <property type="evidence" value="ECO:0007669"/>
    <property type="project" value="UniProtKB-KW"/>
</dbReference>
<evidence type="ECO:0000256" key="6">
    <source>
        <dbReference type="ARBA" id="ARBA00023065"/>
    </source>
</evidence>
<dbReference type="SUPFAM" id="SSF103088">
    <property type="entry name" value="OmpA-like"/>
    <property type="match status" value="1"/>
</dbReference>
<evidence type="ECO:0000256" key="4">
    <source>
        <dbReference type="ARBA" id="ARBA00022692"/>
    </source>
</evidence>
<dbReference type="PANTHER" id="PTHR30329:SF21">
    <property type="entry name" value="LIPOPROTEIN YIAD-RELATED"/>
    <property type="match status" value="1"/>
</dbReference>
<gene>
    <name evidence="13" type="ORF">A1QO_06300</name>
</gene>
<evidence type="ECO:0000259" key="12">
    <source>
        <dbReference type="PROSITE" id="PS51123"/>
    </source>
</evidence>
<dbReference type="InterPro" id="IPR006665">
    <property type="entry name" value="OmpA-like"/>
</dbReference>
<dbReference type="GO" id="GO:0009279">
    <property type="term" value="C:cell outer membrane"/>
    <property type="evidence" value="ECO:0007669"/>
    <property type="project" value="UniProtKB-SubCell"/>
</dbReference>
<keyword evidence="8 10" id="KW-0472">Membrane</keyword>
<dbReference type="Pfam" id="PF00691">
    <property type="entry name" value="OmpA"/>
    <property type="match status" value="1"/>
</dbReference>
<dbReference type="eggNOG" id="COG2885">
    <property type="taxonomic scope" value="Bacteria"/>
</dbReference>
<dbReference type="PRINTS" id="PR01021">
    <property type="entry name" value="OMPADOMAIN"/>
</dbReference>
<dbReference type="InterPro" id="IPR050330">
    <property type="entry name" value="Bact_OuterMem_StrucFunc"/>
</dbReference>
<evidence type="ECO:0000256" key="8">
    <source>
        <dbReference type="ARBA" id="ARBA00023136"/>
    </source>
</evidence>
<evidence type="ECO:0000256" key="2">
    <source>
        <dbReference type="ARBA" id="ARBA00022448"/>
    </source>
</evidence>
<protein>
    <recommendedName>
        <fullName evidence="12">OmpA-like domain-containing protein</fullName>
    </recommendedName>
</protein>
<dbReference type="GO" id="GO:0046930">
    <property type="term" value="C:pore complex"/>
    <property type="evidence" value="ECO:0007669"/>
    <property type="project" value="UniProtKB-KW"/>
</dbReference>
<evidence type="ECO:0000256" key="11">
    <source>
        <dbReference type="SAM" id="SignalP"/>
    </source>
</evidence>
<keyword evidence="9" id="KW-0998">Cell outer membrane</keyword>